<dbReference type="AlphaFoldDB" id="A0A2W2AI62"/>
<dbReference type="OrthoDB" id="8418771at2"/>
<dbReference type="EMBL" id="QKTW01000022">
    <property type="protein sequence ID" value="PZF71900.1"/>
    <property type="molecule type" value="Genomic_DNA"/>
</dbReference>
<gene>
    <name evidence="1" type="ORF">DN068_17760</name>
</gene>
<dbReference type="RefSeq" id="WP_111000270.1">
    <property type="nucleotide sequence ID" value="NZ_QKTW01000022.1"/>
</dbReference>
<sequence length="106" mass="11659">MNYLSIEEAISDLRQRGYSIDFSAETEMVCLYCGEMDMRFDPAEFQIDEVHRFDCNSSADNNALLYAISDPASGIKGTLLDALGATSCLLIQHTTAIVQALSLATR</sequence>
<dbReference type="Proteomes" id="UP000248745">
    <property type="component" value="Unassembled WGS sequence"/>
</dbReference>
<keyword evidence="2" id="KW-1185">Reference proteome</keyword>
<comment type="caution">
    <text evidence="1">The sequence shown here is derived from an EMBL/GenBank/DDBJ whole genome shotgun (WGS) entry which is preliminary data.</text>
</comment>
<evidence type="ECO:0000313" key="1">
    <source>
        <dbReference type="EMBL" id="PZF71900.1"/>
    </source>
</evidence>
<name>A0A2W2AI62_9BACT</name>
<evidence type="ECO:0000313" key="2">
    <source>
        <dbReference type="Proteomes" id="UP000248745"/>
    </source>
</evidence>
<organism evidence="1 2">
    <name type="scientific">Taibaiella soli</name>
    <dbReference type="NCBI Taxonomy" id="1649169"/>
    <lineage>
        <taxon>Bacteria</taxon>
        <taxon>Pseudomonadati</taxon>
        <taxon>Bacteroidota</taxon>
        <taxon>Chitinophagia</taxon>
        <taxon>Chitinophagales</taxon>
        <taxon>Chitinophagaceae</taxon>
        <taxon>Taibaiella</taxon>
    </lineage>
</organism>
<accession>A0A2W2AI62</accession>
<proteinExistence type="predicted"/>
<protein>
    <submittedName>
        <fullName evidence="1">Phosphoribosylpyrophosphate synthetase</fullName>
    </submittedName>
</protein>
<reference evidence="1 2" key="1">
    <citation type="submission" date="2018-06" db="EMBL/GenBank/DDBJ databases">
        <title>Mucibacter soli gen. nov., sp. nov., a new member of the family Chitinophagaceae producing mucin.</title>
        <authorList>
            <person name="Kim M.-K."/>
            <person name="Park S."/>
            <person name="Kim T.-S."/>
            <person name="Joung Y."/>
            <person name="Han J.-H."/>
            <person name="Kim S.B."/>
        </authorList>
    </citation>
    <scope>NUCLEOTIDE SEQUENCE [LARGE SCALE GENOMIC DNA]</scope>
    <source>
        <strain evidence="1 2">R1-15</strain>
    </source>
</reference>